<name>A0ABW9YGN3_9GAMM</name>
<dbReference type="SUPFAM" id="SSF47384">
    <property type="entry name" value="Homodimeric domain of signal transducing histidine kinase"/>
    <property type="match status" value="1"/>
</dbReference>
<evidence type="ECO:0000313" key="9">
    <source>
        <dbReference type="EMBL" id="NBI52959.1"/>
    </source>
</evidence>
<keyword evidence="10" id="KW-1185">Reference proteome</keyword>
<evidence type="ECO:0000256" key="6">
    <source>
        <dbReference type="ARBA" id="ARBA00023012"/>
    </source>
</evidence>
<dbReference type="InterPro" id="IPR003661">
    <property type="entry name" value="HisK_dim/P_dom"/>
</dbReference>
<evidence type="ECO:0000256" key="5">
    <source>
        <dbReference type="ARBA" id="ARBA00022777"/>
    </source>
</evidence>
<dbReference type="SUPFAM" id="SSF55874">
    <property type="entry name" value="ATPase domain of HSP90 chaperone/DNA topoisomerase II/histidine kinase"/>
    <property type="match status" value="1"/>
</dbReference>
<dbReference type="RefSeq" id="WP_160650659.1">
    <property type="nucleotide sequence ID" value="NZ_RSEJ01000009.1"/>
</dbReference>
<reference evidence="9 10" key="1">
    <citation type="journal article" date="2017" name="Int. J. Syst. Evol. Microbiol.">
        <title>Photobacterium alginatilyticum sp. nov., a marine bacterium isolated from bottom seawater.</title>
        <authorList>
            <person name="Wang X."/>
            <person name="Wang Y."/>
            <person name="Yang X."/>
            <person name="Sun H."/>
            <person name="Li B."/>
            <person name="Zhang X.H."/>
        </authorList>
    </citation>
    <scope>NUCLEOTIDE SEQUENCE [LARGE SCALE GENOMIC DNA]</scope>
    <source>
        <strain evidence="9 10">P03D4</strain>
    </source>
</reference>
<organism evidence="9 10">
    <name type="scientific">Photobacterium alginatilyticum</name>
    <dbReference type="NCBI Taxonomy" id="1775171"/>
    <lineage>
        <taxon>Bacteria</taxon>
        <taxon>Pseudomonadati</taxon>
        <taxon>Pseudomonadota</taxon>
        <taxon>Gammaproteobacteria</taxon>
        <taxon>Vibrionales</taxon>
        <taxon>Vibrionaceae</taxon>
        <taxon>Photobacterium</taxon>
    </lineage>
</organism>
<proteinExistence type="predicted"/>
<dbReference type="GO" id="GO:0016301">
    <property type="term" value="F:kinase activity"/>
    <property type="evidence" value="ECO:0007669"/>
    <property type="project" value="UniProtKB-KW"/>
</dbReference>
<dbReference type="EC" id="2.7.13.3" evidence="2"/>
<gene>
    <name evidence="9" type="ORF">EIZ48_10265</name>
</gene>
<dbReference type="Pfam" id="PF00512">
    <property type="entry name" value="HisKA"/>
    <property type="match status" value="1"/>
</dbReference>
<evidence type="ECO:0000256" key="4">
    <source>
        <dbReference type="ARBA" id="ARBA00022679"/>
    </source>
</evidence>
<dbReference type="InterPro" id="IPR050351">
    <property type="entry name" value="BphY/WalK/GraS-like"/>
</dbReference>
<evidence type="ECO:0000256" key="7">
    <source>
        <dbReference type="SAM" id="Phobius"/>
    </source>
</evidence>
<evidence type="ECO:0000313" key="10">
    <source>
        <dbReference type="Proteomes" id="UP000738517"/>
    </source>
</evidence>
<dbReference type="PROSITE" id="PS50109">
    <property type="entry name" value="HIS_KIN"/>
    <property type="match status" value="1"/>
</dbReference>
<evidence type="ECO:0000256" key="3">
    <source>
        <dbReference type="ARBA" id="ARBA00022553"/>
    </source>
</evidence>
<keyword evidence="7" id="KW-0812">Transmembrane</keyword>
<feature type="transmembrane region" description="Helical" evidence="7">
    <location>
        <begin position="12"/>
        <end position="35"/>
    </location>
</feature>
<feature type="transmembrane region" description="Helical" evidence="7">
    <location>
        <begin position="150"/>
        <end position="172"/>
    </location>
</feature>
<dbReference type="EMBL" id="RSEJ01000009">
    <property type="protein sequence ID" value="NBI52959.1"/>
    <property type="molecule type" value="Genomic_DNA"/>
</dbReference>
<keyword evidence="3" id="KW-0597">Phosphoprotein</keyword>
<feature type="domain" description="Histidine kinase" evidence="8">
    <location>
        <begin position="232"/>
        <end position="423"/>
    </location>
</feature>
<evidence type="ECO:0000259" key="8">
    <source>
        <dbReference type="PROSITE" id="PS50109"/>
    </source>
</evidence>
<keyword evidence="5 9" id="KW-0418">Kinase</keyword>
<dbReference type="SMART" id="SM00388">
    <property type="entry name" value="HisKA"/>
    <property type="match status" value="1"/>
</dbReference>
<comment type="caution">
    <text evidence="9">The sequence shown here is derived from an EMBL/GenBank/DDBJ whole genome shotgun (WGS) entry which is preliminary data.</text>
</comment>
<accession>A0ABW9YGN3</accession>
<keyword evidence="7" id="KW-1133">Transmembrane helix</keyword>
<dbReference type="PANTHER" id="PTHR45453:SF1">
    <property type="entry name" value="PHOSPHATE REGULON SENSOR PROTEIN PHOR"/>
    <property type="match status" value="1"/>
</dbReference>
<dbReference type="Gene3D" id="3.30.565.10">
    <property type="entry name" value="Histidine kinase-like ATPase, C-terminal domain"/>
    <property type="match status" value="1"/>
</dbReference>
<dbReference type="Gene3D" id="1.10.287.130">
    <property type="match status" value="1"/>
</dbReference>
<dbReference type="InterPro" id="IPR036097">
    <property type="entry name" value="HisK_dim/P_sf"/>
</dbReference>
<dbReference type="InterPro" id="IPR005467">
    <property type="entry name" value="His_kinase_dom"/>
</dbReference>
<dbReference type="InterPro" id="IPR036890">
    <property type="entry name" value="HATPase_C_sf"/>
</dbReference>
<protein>
    <recommendedName>
        <fullName evidence="2">histidine kinase</fullName>
        <ecNumber evidence="2">2.7.13.3</ecNumber>
    </recommendedName>
</protein>
<sequence length="423" mass="48184">MPSIKREVYKLLGGFIVLLILLFASLMFLNVKYGISTDTENMLVYQGALLERSYNSTGSLPALVNSEILSVYKEVEDIPAYIADGFPWPEMGVAILAEKQLYDGLGKSRYVYAMKYAIKGLNTPIYIISSYDDDLEKQIQYEASIREGSLLYIGVGISMIIITILLFVKVLYWRLLSPVETLFDWVNSLDEDNAPSRKRLKYIELVNLAEELKDNIRKQKEFIDREGFFLRTISHELRTPIAIISTSGELLERLSLRNAIAQRATDRIMYAVDNMKMLVQTLLWISRKSDSPLPVAEIDINALIHELVEDNKYLSQDKDIEFDLDKLAAGDVLHDNYGTVQLVLMNLVRNAIQYTHEGCITFESFSSTVTITNPVDDDNSDQKVESSYGIGLYLVEKICEAQNYRFEIMTETNTVKATVTFTR</sequence>
<evidence type="ECO:0000256" key="1">
    <source>
        <dbReference type="ARBA" id="ARBA00000085"/>
    </source>
</evidence>
<dbReference type="Proteomes" id="UP000738517">
    <property type="component" value="Unassembled WGS sequence"/>
</dbReference>
<comment type="catalytic activity">
    <reaction evidence="1">
        <text>ATP + protein L-histidine = ADP + protein N-phospho-L-histidine.</text>
        <dbReference type="EC" id="2.7.13.3"/>
    </reaction>
</comment>
<keyword evidence="7" id="KW-0472">Membrane</keyword>
<keyword evidence="4" id="KW-0808">Transferase</keyword>
<evidence type="ECO:0000256" key="2">
    <source>
        <dbReference type="ARBA" id="ARBA00012438"/>
    </source>
</evidence>
<keyword evidence="6" id="KW-0902">Two-component regulatory system</keyword>
<dbReference type="CDD" id="cd00082">
    <property type="entry name" value="HisKA"/>
    <property type="match status" value="1"/>
</dbReference>
<dbReference type="PANTHER" id="PTHR45453">
    <property type="entry name" value="PHOSPHATE REGULON SENSOR PROTEIN PHOR"/>
    <property type="match status" value="1"/>
</dbReference>